<comment type="caution">
    <text evidence="7">The sequence shown here is derived from an EMBL/GenBank/DDBJ whole genome shotgun (WGS) entry which is preliminary data.</text>
</comment>
<dbReference type="InterPro" id="IPR016171">
    <property type="entry name" value="Vanillyl_alc_oxidase_C-sub2"/>
</dbReference>
<proteinExistence type="inferred from homology"/>
<dbReference type="InterPro" id="IPR051914">
    <property type="entry name" value="FAD-linked_OxidoTrans_Type4"/>
</dbReference>
<dbReference type="GO" id="GO:0016491">
    <property type="term" value="F:oxidoreductase activity"/>
    <property type="evidence" value="ECO:0007669"/>
    <property type="project" value="UniProtKB-KW"/>
</dbReference>
<keyword evidence="4" id="KW-0274">FAD</keyword>
<dbReference type="FunFam" id="1.10.45.10:FF:000001">
    <property type="entry name" value="D-lactate dehydrogenase mitochondrial"/>
    <property type="match status" value="1"/>
</dbReference>
<dbReference type="Proteomes" id="UP000642829">
    <property type="component" value="Unassembled WGS sequence"/>
</dbReference>
<name>A0A8J3DDV6_9BACT</name>
<dbReference type="Gene3D" id="3.30.43.10">
    <property type="entry name" value="Uridine Diphospho-n-acetylenolpyruvylglucosamine Reductase, domain 2"/>
    <property type="match status" value="1"/>
</dbReference>
<feature type="domain" description="FAD-binding PCMH-type" evidence="6">
    <location>
        <begin position="35"/>
        <end position="213"/>
    </location>
</feature>
<sequence length="478" mass="52466">MTNKMLLSRLRRKLGDAVSTAPDDLARVSLDSARVPFRPDALVRPKSDEQVQQLLLLANKLGVPVTPRGAGSATTGAASPIHGGWVLDLSDWRKIRIDATSGMAHVEAGAVTKAINDAAEAKGWFYPPDPSSLKHCTIGGNIATNAGGLRGAKYGVTRDYVLALEGFLPTGEPVRWGAPLKKFASGFNLRDLWVGAEGMLGVTTRATLKLIPKPQSRWTCLAAFTNETQALRAVKQLLGLRVVPSILEFLDRQSVDCAQRRRGASFFPKTPACSLLLLELDGHPAAVRETRQVVQSLFKERALVTKQTADPEQAETLWEARRTCSQAMFQMGDTKLNEDVVVPVQGYQALLRYTLELRKLTGLATPTFGHVADGNFHVHLMYDHGDPAQCAQAERGLELLMEKVVALGGAITGEHGIGLAKSPFLSLQHTEAEIAAMKRIKDALDPNGILNPGKMFEPFRMWRAERDYNWTFPWDHHR</sequence>
<evidence type="ECO:0000313" key="7">
    <source>
        <dbReference type="EMBL" id="GHC07464.1"/>
    </source>
</evidence>
<evidence type="ECO:0000256" key="2">
    <source>
        <dbReference type="ARBA" id="ARBA00008000"/>
    </source>
</evidence>
<dbReference type="InterPro" id="IPR016166">
    <property type="entry name" value="FAD-bd_PCMH"/>
</dbReference>
<dbReference type="GO" id="GO:0071949">
    <property type="term" value="F:FAD binding"/>
    <property type="evidence" value="ECO:0007669"/>
    <property type="project" value="InterPro"/>
</dbReference>
<dbReference type="Gene3D" id="3.30.465.10">
    <property type="match status" value="1"/>
</dbReference>
<keyword evidence="8" id="KW-1185">Reference proteome</keyword>
<protein>
    <submittedName>
        <fullName evidence="7">FAD-binding protein</fullName>
    </submittedName>
</protein>
<comment type="similarity">
    <text evidence="2">Belongs to the FAD-binding oxidoreductase/transferase type 4 family.</text>
</comment>
<dbReference type="SUPFAM" id="SSF55103">
    <property type="entry name" value="FAD-linked oxidases, C-terminal domain"/>
    <property type="match status" value="1"/>
</dbReference>
<evidence type="ECO:0000256" key="4">
    <source>
        <dbReference type="ARBA" id="ARBA00022827"/>
    </source>
</evidence>
<dbReference type="InterPro" id="IPR016169">
    <property type="entry name" value="FAD-bd_PCMH_sub2"/>
</dbReference>
<keyword evidence="3" id="KW-0285">Flavoprotein</keyword>
<reference evidence="7" key="1">
    <citation type="journal article" date="2014" name="Int. J. Syst. Evol. Microbiol.">
        <title>Complete genome sequence of Corynebacterium casei LMG S-19264T (=DSM 44701T), isolated from a smear-ripened cheese.</title>
        <authorList>
            <consortium name="US DOE Joint Genome Institute (JGI-PGF)"/>
            <person name="Walter F."/>
            <person name="Albersmeier A."/>
            <person name="Kalinowski J."/>
            <person name="Ruckert C."/>
        </authorList>
    </citation>
    <scope>NUCLEOTIDE SEQUENCE</scope>
    <source>
        <strain evidence="7">KCTC 12870</strain>
    </source>
</reference>
<dbReference type="AlphaFoldDB" id="A0A8J3DDV6"/>
<dbReference type="Gene3D" id="1.10.45.10">
    <property type="entry name" value="Vanillyl-alcohol Oxidase, Chain A, domain 4"/>
    <property type="match status" value="1"/>
</dbReference>
<dbReference type="PANTHER" id="PTHR42934:SF2">
    <property type="entry name" value="GLYCOLATE OXIDASE SUBUNIT GLCD"/>
    <property type="match status" value="1"/>
</dbReference>
<evidence type="ECO:0000256" key="1">
    <source>
        <dbReference type="ARBA" id="ARBA00001974"/>
    </source>
</evidence>
<dbReference type="SUPFAM" id="SSF56176">
    <property type="entry name" value="FAD-binding/transporter-associated domain-like"/>
    <property type="match status" value="1"/>
</dbReference>
<evidence type="ECO:0000256" key="3">
    <source>
        <dbReference type="ARBA" id="ARBA00022630"/>
    </source>
</evidence>
<reference evidence="7" key="2">
    <citation type="submission" date="2020-09" db="EMBL/GenBank/DDBJ databases">
        <authorList>
            <person name="Sun Q."/>
            <person name="Kim S."/>
        </authorList>
    </citation>
    <scope>NUCLEOTIDE SEQUENCE</scope>
    <source>
        <strain evidence="7">KCTC 12870</strain>
    </source>
</reference>
<dbReference type="RefSeq" id="WP_189515863.1">
    <property type="nucleotide sequence ID" value="NZ_BMXG01000017.1"/>
</dbReference>
<dbReference type="InterPro" id="IPR016167">
    <property type="entry name" value="FAD-bd_PCMH_sub1"/>
</dbReference>
<dbReference type="Gene3D" id="3.30.70.2740">
    <property type="match status" value="1"/>
</dbReference>
<dbReference type="Pfam" id="PF01565">
    <property type="entry name" value="FAD_binding_4"/>
    <property type="match status" value="1"/>
</dbReference>
<evidence type="ECO:0000256" key="5">
    <source>
        <dbReference type="ARBA" id="ARBA00023002"/>
    </source>
</evidence>
<dbReference type="EMBL" id="BMXG01000017">
    <property type="protein sequence ID" value="GHC07464.1"/>
    <property type="molecule type" value="Genomic_DNA"/>
</dbReference>
<comment type="cofactor">
    <cofactor evidence="1">
        <name>FAD</name>
        <dbReference type="ChEBI" id="CHEBI:57692"/>
    </cofactor>
</comment>
<dbReference type="InterPro" id="IPR036318">
    <property type="entry name" value="FAD-bd_PCMH-like_sf"/>
</dbReference>
<dbReference type="InterPro" id="IPR006094">
    <property type="entry name" value="Oxid_FAD_bind_N"/>
</dbReference>
<evidence type="ECO:0000313" key="8">
    <source>
        <dbReference type="Proteomes" id="UP000642829"/>
    </source>
</evidence>
<evidence type="ECO:0000259" key="6">
    <source>
        <dbReference type="PROSITE" id="PS51387"/>
    </source>
</evidence>
<accession>A0A8J3DDV6</accession>
<gene>
    <name evidence="7" type="primary">glcD-1</name>
    <name evidence="7" type="ORF">GCM10007047_25820</name>
</gene>
<organism evidence="7 8">
    <name type="scientific">Cerasicoccus arenae</name>
    <dbReference type="NCBI Taxonomy" id="424488"/>
    <lineage>
        <taxon>Bacteria</taxon>
        <taxon>Pseudomonadati</taxon>
        <taxon>Verrucomicrobiota</taxon>
        <taxon>Opitutia</taxon>
        <taxon>Puniceicoccales</taxon>
        <taxon>Cerasicoccaceae</taxon>
        <taxon>Cerasicoccus</taxon>
    </lineage>
</organism>
<keyword evidence="5" id="KW-0560">Oxidoreductase</keyword>
<dbReference type="InterPro" id="IPR004113">
    <property type="entry name" value="FAD-bd_oxidored_4_C"/>
</dbReference>
<dbReference type="PANTHER" id="PTHR42934">
    <property type="entry name" value="GLYCOLATE OXIDASE SUBUNIT GLCD"/>
    <property type="match status" value="1"/>
</dbReference>
<dbReference type="InterPro" id="IPR016164">
    <property type="entry name" value="FAD-linked_Oxase-like_C"/>
</dbReference>
<dbReference type="Gene3D" id="3.30.70.2190">
    <property type="match status" value="1"/>
</dbReference>
<dbReference type="PROSITE" id="PS51387">
    <property type="entry name" value="FAD_PCMH"/>
    <property type="match status" value="1"/>
</dbReference>
<dbReference type="FunFam" id="3.30.70.2740:FF:000001">
    <property type="entry name" value="D-lactate dehydrogenase mitochondrial"/>
    <property type="match status" value="1"/>
</dbReference>
<dbReference type="Pfam" id="PF02913">
    <property type="entry name" value="FAD-oxidase_C"/>
    <property type="match status" value="1"/>
</dbReference>